<keyword evidence="2" id="KW-0963">Cytoplasm</keyword>
<feature type="compositionally biased region" description="Polar residues" evidence="6">
    <location>
        <begin position="358"/>
        <end position="373"/>
    </location>
</feature>
<reference evidence="7 8" key="1">
    <citation type="submission" date="2022-05" db="EMBL/GenBank/DDBJ databases">
        <authorList>
            <consortium name="Genoscope - CEA"/>
            <person name="William W."/>
        </authorList>
    </citation>
    <scope>NUCLEOTIDE SEQUENCE [LARGE SCALE GENOMIC DNA]</scope>
</reference>
<keyword evidence="8" id="KW-1185">Reference proteome</keyword>
<evidence type="ECO:0000256" key="3">
    <source>
        <dbReference type="ARBA" id="ARBA00022598"/>
    </source>
</evidence>
<feature type="compositionally biased region" description="Polar residues" evidence="6">
    <location>
        <begin position="680"/>
        <end position="709"/>
    </location>
</feature>
<keyword evidence="4" id="KW-0547">Nucleotide-binding</keyword>
<gene>
    <name evidence="7" type="ORF">PLOB_00010553</name>
</gene>
<evidence type="ECO:0000256" key="5">
    <source>
        <dbReference type="ARBA" id="ARBA00022840"/>
    </source>
</evidence>
<keyword evidence="3" id="KW-0436">Ligase</keyword>
<dbReference type="Proteomes" id="UP001159405">
    <property type="component" value="Unassembled WGS sequence"/>
</dbReference>
<sequence length="1253" mass="140776">MDMLDYCKTYNMVKSSYGNQESTDLTSQENVCPASPQKNHENNVEETAVESVQSLSTKPGDWSLYRSATQVNKDLNEPNEKKLSPLKDVARSKGMISTLNTRTHQRASFECELTFAPKLNAMSIKLAKERGERIRTGSEKRVASSTDEFTFKPKVSSNSVKIMQQLKTTFMDRQQMHVEKQKRYIEATINNLNQSKGKFSPVPAVYRSPSRMKKIPKIKEPNNKSSERPESVTSPEVLESTSAPDLTMSASNKPSNILKNSSSSCDLKSPLHDQLTEKNNLKSSSSNELIKKNKSNLKISESAVNRANAAYQKMQETSPYNQSVENLYLKRARRVLKAHKRTVTHPPSKAGTERGNEMNLNDTSRVENNPSKQKNTHSRSHSQPSSHPVGKLKYDDPLFSKVRNCKKAAETAIKQKKVFICHGPYPIVRAVLRKRGWVEKHYKGNLLPPKDKKNESDGSDDDSCGSGDDSDNETSDNHSPRNKEKNTKTSCNLAVSKSQRGSKTRTINVSKSEDDDDEGDGSGSCDDSDNDSDDSNEDWNAGYEGNGPDCEFSLMSRSVRNAVASFIWTTKRDDVDFKFLRKDQIVNHYCKAGSFTTKVGLTTNIRNLCWYEEANHFSFFPRSHLLGSDDERMEFIDDYRLTAAISILKWVTERYENGNHGGKLHQKDPSDPPKTPSSTHRNVSTPRRSATPKKPSTPSAATRCSSRESSSNVTPVKALTLALEACRDFLRCKEHLDIDDPVNKAPALTEDSWKQLVDYYYQIKCHGAVIATAYPFLKECQNTLKQMRDHLPQLDIDGVKNIWIVKPGAKSRGRGIMCMDRLDDIVKLVGSNAVGKKEGHFVVQKYIEKPLLIYNVKFDIRQWFLVTDWNPLTLWFYKDCYIRFCSQNFSLEDFHISIHLANNSIQKHFENSGIRDKRIPEDNMWSSDDLKAYLKKRGVGEMWEDVIYPGMKKAVISAVQSCQEIVEYRKNSFELYGADFIISEDYKPWLLEINCSPTMGPSTAVTRKLCAQVLEDTMKVVLDRRDDKNCETGRYELAFKQPQVTAPPYIGMSMAVEGQGLRKPPEKPRRHSDTTSPRTALVSKHKETSNDPSSGKPTIVSQPQQTAPESSSVKITSLSRPKESRIVIASSSGEVLETSNCKKRVDVKNSGNAKKPEGSWAVGCMCPPPQSIPIATTFCTTDDGKLKGLITRSKTHYSGEADVAHGADVQQRSAPKAMKIPTAVLKYSSTDKNMRHRTQLPISIGPDSNGKHF</sequence>
<dbReference type="SUPFAM" id="SSF56059">
    <property type="entry name" value="Glutathione synthetase ATP-binding domain-like"/>
    <property type="match status" value="1"/>
</dbReference>
<feature type="compositionally biased region" description="Acidic residues" evidence="6">
    <location>
        <begin position="513"/>
        <end position="537"/>
    </location>
</feature>
<evidence type="ECO:0000256" key="4">
    <source>
        <dbReference type="ARBA" id="ARBA00022741"/>
    </source>
</evidence>
<dbReference type="PROSITE" id="PS51221">
    <property type="entry name" value="TTL"/>
    <property type="match status" value="1"/>
</dbReference>
<feature type="region of interest" description="Disordered" evidence="6">
    <location>
        <begin position="1232"/>
        <end position="1253"/>
    </location>
</feature>
<feature type="region of interest" description="Disordered" evidence="6">
    <location>
        <begin position="443"/>
        <end position="542"/>
    </location>
</feature>
<proteinExistence type="predicted"/>
<feature type="compositionally biased region" description="Polar residues" evidence="6">
    <location>
        <begin position="19"/>
        <end position="30"/>
    </location>
</feature>
<evidence type="ECO:0000256" key="2">
    <source>
        <dbReference type="ARBA" id="ARBA00022490"/>
    </source>
</evidence>
<protein>
    <submittedName>
        <fullName evidence="7">Uncharacterized protein</fullName>
    </submittedName>
</protein>
<dbReference type="PANTHER" id="PTHR45870:SF2">
    <property type="entry name" value="TUBULIN MONOGLYCYLASE TTLL3"/>
    <property type="match status" value="1"/>
</dbReference>
<organism evidence="7 8">
    <name type="scientific">Porites lobata</name>
    <dbReference type="NCBI Taxonomy" id="104759"/>
    <lineage>
        <taxon>Eukaryota</taxon>
        <taxon>Metazoa</taxon>
        <taxon>Cnidaria</taxon>
        <taxon>Anthozoa</taxon>
        <taxon>Hexacorallia</taxon>
        <taxon>Scleractinia</taxon>
        <taxon>Fungiina</taxon>
        <taxon>Poritidae</taxon>
        <taxon>Porites</taxon>
    </lineage>
</organism>
<feature type="compositionally biased region" description="Basic and acidic residues" evidence="6">
    <location>
        <begin position="1063"/>
        <end position="1073"/>
    </location>
</feature>
<feature type="region of interest" description="Disordered" evidence="6">
    <location>
        <begin position="19"/>
        <end position="48"/>
    </location>
</feature>
<evidence type="ECO:0000313" key="8">
    <source>
        <dbReference type="Proteomes" id="UP001159405"/>
    </source>
</evidence>
<feature type="region of interest" description="Disordered" evidence="6">
    <location>
        <begin position="338"/>
        <end position="395"/>
    </location>
</feature>
<accession>A0ABN8QTU9</accession>
<name>A0ABN8QTU9_9CNID</name>
<dbReference type="InterPro" id="IPR004344">
    <property type="entry name" value="TTL/TTLL_fam"/>
</dbReference>
<feature type="compositionally biased region" description="Polar residues" evidence="6">
    <location>
        <begin position="488"/>
        <end position="510"/>
    </location>
</feature>
<dbReference type="Pfam" id="PF03133">
    <property type="entry name" value="TTL"/>
    <property type="match status" value="1"/>
</dbReference>
<feature type="compositionally biased region" description="Basic and acidic residues" evidence="6">
    <location>
        <begin position="475"/>
        <end position="487"/>
    </location>
</feature>
<keyword evidence="5" id="KW-0067">ATP-binding</keyword>
<feature type="region of interest" description="Disordered" evidence="6">
    <location>
        <begin position="1059"/>
        <end position="1120"/>
    </location>
</feature>
<feature type="region of interest" description="Disordered" evidence="6">
    <location>
        <begin position="659"/>
        <end position="709"/>
    </location>
</feature>
<comment type="caution">
    <text evidence="7">The sequence shown here is derived from an EMBL/GenBank/DDBJ whole genome shotgun (WGS) entry which is preliminary data.</text>
</comment>
<feature type="compositionally biased region" description="Basic and acidic residues" evidence="6">
    <location>
        <begin position="217"/>
        <end position="230"/>
    </location>
</feature>
<feature type="compositionally biased region" description="Polar residues" evidence="6">
    <location>
        <begin position="1090"/>
        <end position="1119"/>
    </location>
</feature>
<feature type="compositionally biased region" description="Acidic residues" evidence="6">
    <location>
        <begin position="457"/>
        <end position="474"/>
    </location>
</feature>
<feature type="region of interest" description="Disordered" evidence="6">
    <location>
        <begin position="196"/>
        <end position="270"/>
    </location>
</feature>
<dbReference type="PANTHER" id="PTHR45870">
    <property type="entry name" value="TUBULIN MONOGLYCYLASE TTLL3"/>
    <property type="match status" value="1"/>
</dbReference>
<evidence type="ECO:0000313" key="7">
    <source>
        <dbReference type="EMBL" id="CAH3170205.1"/>
    </source>
</evidence>
<evidence type="ECO:0000256" key="6">
    <source>
        <dbReference type="SAM" id="MobiDB-lite"/>
    </source>
</evidence>
<evidence type="ECO:0000256" key="1">
    <source>
        <dbReference type="ARBA" id="ARBA00004496"/>
    </source>
</evidence>
<feature type="compositionally biased region" description="Polar residues" evidence="6">
    <location>
        <begin position="231"/>
        <end position="266"/>
    </location>
</feature>
<dbReference type="EMBL" id="CALNXK010000154">
    <property type="protein sequence ID" value="CAH3170205.1"/>
    <property type="molecule type" value="Genomic_DNA"/>
</dbReference>
<comment type="subcellular location">
    <subcellularLocation>
        <location evidence="1">Cytoplasm</location>
    </subcellularLocation>
</comment>
<dbReference type="InterPro" id="IPR051437">
    <property type="entry name" value="TTLL_monoglycylase"/>
</dbReference>
<dbReference type="Gene3D" id="3.30.470.20">
    <property type="entry name" value="ATP-grasp fold, B domain"/>
    <property type="match status" value="1"/>
</dbReference>